<evidence type="ECO:0000256" key="2">
    <source>
        <dbReference type="SAM" id="SignalP"/>
    </source>
</evidence>
<evidence type="ECO:0000256" key="1">
    <source>
        <dbReference type="SAM" id="MobiDB-lite"/>
    </source>
</evidence>
<protein>
    <recommendedName>
        <fullName evidence="5">Sortilin N-terminal domain-containing protein</fullName>
    </recommendedName>
</protein>
<comment type="caution">
    <text evidence="3">The sequence shown here is derived from an EMBL/GenBank/DDBJ whole genome shotgun (WGS) entry which is preliminary data.</text>
</comment>
<evidence type="ECO:0000313" key="3">
    <source>
        <dbReference type="EMBL" id="OGC35588.1"/>
    </source>
</evidence>
<dbReference type="PROSITE" id="PS51257">
    <property type="entry name" value="PROKAR_LIPOPROTEIN"/>
    <property type="match status" value="1"/>
</dbReference>
<gene>
    <name evidence="3" type="ORF">A2311_05345</name>
</gene>
<feature type="chain" id="PRO_5009514685" description="Sortilin N-terminal domain-containing protein" evidence="2">
    <location>
        <begin position="29"/>
        <end position="189"/>
    </location>
</feature>
<dbReference type="SUPFAM" id="SSF110296">
    <property type="entry name" value="Oligoxyloglucan reducing end-specific cellobiohydrolase"/>
    <property type="match status" value="1"/>
</dbReference>
<feature type="region of interest" description="Disordered" evidence="1">
    <location>
        <begin position="28"/>
        <end position="53"/>
    </location>
</feature>
<sequence length="189" mass="20133">MTKNIKYLFLLLALGCLFFCLFSGCASNSSTPDVSNEGVIKGPNRGEGGNDDDQTFRSLAVAKNDPKLVYVGTEGNGIFKSTDEGVSWQWVRTGLYYDTHNLAYPEIYDISLDPLNDQIVYAAATSGPDNGDSTKTTGGLYKTSDGGARWERIFLGAGNSAFHSVATDPQISAKIFTSNGAGFSTRGGG</sequence>
<dbReference type="InterPro" id="IPR015943">
    <property type="entry name" value="WD40/YVTN_repeat-like_dom_sf"/>
</dbReference>
<keyword evidence="2" id="KW-0732">Signal</keyword>
<organism evidence="3 4">
    <name type="scientific">candidate division WOR-1 bacterium RIFOXYB2_FULL_48_7</name>
    <dbReference type="NCBI Taxonomy" id="1802583"/>
    <lineage>
        <taxon>Bacteria</taxon>
        <taxon>Bacillati</taxon>
        <taxon>Saganbacteria</taxon>
    </lineage>
</organism>
<proteinExistence type="predicted"/>
<evidence type="ECO:0008006" key="5">
    <source>
        <dbReference type="Google" id="ProtNLM"/>
    </source>
</evidence>
<dbReference type="EMBL" id="MEUF01000024">
    <property type="protein sequence ID" value="OGC35588.1"/>
    <property type="molecule type" value="Genomic_DNA"/>
</dbReference>
<reference evidence="3 4" key="1">
    <citation type="journal article" date="2016" name="Nat. Commun.">
        <title>Thousands of microbial genomes shed light on interconnected biogeochemical processes in an aquifer system.</title>
        <authorList>
            <person name="Anantharaman K."/>
            <person name="Brown C.T."/>
            <person name="Hug L.A."/>
            <person name="Sharon I."/>
            <person name="Castelle C.J."/>
            <person name="Probst A.J."/>
            <person name="Thomas B.C."/>
            <person name="Singh A."/>
            <person name="Wilkins M.J."/>
            <person name="Karaoz U."/>
            <person name="Brodie E.L."/>
            <person name="Williams K.H."/>
            <person name="Hubbard S.S."/>
            <person name="Banfield J.F."/>
        </authorList>
    </citation>
    <scope>NUCLEOTIDE SEQUENCE [LARGE SCALE GENOMIC DNA]</scope>
</reference>
<name>A0A1F4TSD0_UNCSA</name>
<feature type="signal peptide" evidence="2">
    <location>
        <begin position="1"/>
        <end position="28"/>
    </location>
</feature>
<dbReference type="Gene3D" id="2.130.10.10">
    <property type="entry name" value="YVTN repeat-like/Quinoprotein amine dehydrogenase"/>
    <property type="match status" value="2"/>
</dbReference>
<dbReference type="AlphaFoldDB" id="A0A1F4TSD0"/>
<accession>A0A1F4TSD0</accession>
<dbReference type="Proteomes" id="UP000178951">
    <property type="component" value="Unassembled WGS sequence"/>
</dbReference>
<evidence type="ECO:0000313" key="4">
    <source>
        <dbReference type="Proteomes" id="UP000178951"/>
    </source>
</evidence>